<evidence type="ECO:0000256" key="4">
    <source>
        <dbReference type="ARBA" id="ARBA00022553"/>
    </source>
</evidence>
<evidence type="ECO:0000256" key="10">
    <source>
        <dbReference type="ARBA" id="ARBA00022989"/>
    </source>
</evidence>
<evidence type="ECO:0000256" key="5">
    <source>
        <dbReference type="ARBA" id="ARBA00022679"/>
    </source>
</evidence>
<evidence type="ECO:0000256" key="1">
    <source>
        <dbReference type="ARBA" id="ARBA00000085"/>
    </source>
</evidence>
<dbReference type="Proteomes" id="UP000003089">
    <property type="component" value="Unassembled WGS sequence"/>
</dbReference>
<dbReference type="SMART" id="SM00448">
    <property type="entry name" value="REC"/>
    <property type="match status" value="1"/>
</dbReference>
<dbReference type="PROSITE" id="PS50109">
    <property type="entry name" value="HIS_KIN"/>
    <property type="match status" value="1"/>
</dbReference>
<dbReference type="PATRIC" id="fig|997884.3.peg.1601"/>
<evidence type="ECO:0000256" key="6">
    <source>
        <dbReference type="ARBA" id="ARBA00022692"/>
    </source>
</evidence>
<evidence type="ECO:0000256" key="11">
    <source>
        <dbReference type="ARBA" id="ARBA00023136"/>
    </source>
</evidence>
<name>I8XMB2_9BACE</name>
<dbReference type="InterPro" id="IPR003661">
    <property type="entry name" value="HisK_dim/P_dom"/>
</dbReference>
<evidence type="ECO:0000256" key="3">
    <source>
        <dbReference type="ARBA" id="ARBA00012438"/>
    </source>
</evidence>
<dbReference type="InterPro" id="IPR036097">
    <property type="entry name" value="HisK_dim/P_sf"/>
</dbReference>
<keyword evidence="16" id="KW-1185">Reference proteome</keyword>
<dbReference type="SMART" id="SM00387">
    <property type="entry name" value="HATPase_c"/>
    <property type="match status" value="1"/>
</dbReference>
<dbReference type="Pfam" id="PF02518">
    <property type="entry name" value="HATPase_c"/>
    <property type="match status" value="1"/>
</dbReference>
<accession>I8XMB2</accession>
<dbReference type="SUPFAM" id="SSF52172">
    <property type="entry name" value="CheY-like"/>
    <property type="match status" value="1"/>
</dbReference>
<dbReference type="InterPro" id="IPR003594">
    <property type="entry name" value="HATPase_dom"/>
</dbReference>
<evidence type="ECO:0000256" key="2">
    <source>
        <dbReference type="ARBA" id="ARBA00004370"/>
    </source>
</evidence>
<dbReference type="PANTHER" id="PTHR43047">
    <property type="entry name" value="TWO-COMPONENT HISTIDINE PROTEIN KINASE"/>
    <property type="match status" value="1"/>
</dbReference>
<keyword evidence="10" id="KW-1133">Transmembrane helix</keyword>
<dbReference type="Gene3D" id="3.30.450.20">
    <property type="entry name" value="PAS domain"/>
    <property type="match status" value="2"/>
</dbReference>
<evidence type="ECO:0000259" key="13">
    <source>
        <dbReference type="PROSITE" id="PS50109"/>
    </source>
</evidence>
<dbReference type="eggNOG" id="COG2205">
    <property type="taxonomic scope" value="Bacteria"/>
</dbReference>
<dbReference type="InterPro" id="IPR036890">
    <property type="entry name" value="HATPase_C_sf"/>
</dbReference>
<dbReference type="HOGENOM" id="CLU_000445_114_15_10"/>
<organism evidence="15 16">
    <name type="scientific">Bacteroides nordii CL02T12C05</name>
    <dbReference type="NCBI Taxonomy" id="997884"/>
    <lineage>
        <taxon>Bacteria</taxon>
        <taxon>Pseudomonadati</taxon>
        <taxon>Bacteroidota</taxon>
        <taxon>Bacteroidia</taxon>
        <taxon>Bacteroidales</taxon>
        <taxon>Bacteroidaceae</taxon>
        <taxon>Bacteroides</taxon>
    </lineage>
</organism>
<evidence type="ECO:0000256" key="12">
    <source>
        <dbReference type="PROSITE-ProRule" id="PRU00169"/>
    </source>
</evidence>
<feature type="domain" description="Response regulatory" evidence="14">
    <location>
        <begin position="534"/>
        <end position="647"/>
    </location>
</feature>
<keyword evidence="9" id="KW-0067">ATP-binding</keyword>
<dbReference type="InterPro" id="IPR013656">
    <property type="entry name" value="PAS_4"/>
</dbReference>
<keyword evidence="5" id="KW-0808">Transferase</keyword>
<reference evidence="15 16" key="1">
    <citation type="submission" date="2012-02" db="EMBL/GenBank/DDBJ databases">
        <title>The Genome Sequence of Bacteroides nordii CL02T12C05.</title>
        <authorList>
            <consortium name="The Broad Institute Genome Sequencing Platform"/>
            <person name="Earl A."/>
            <person name="Ward D."/>
            <person name="Feldgarden M."/>
            <person name="Gevers D."/>
            <person name="Zitomersky N.L."/>
            <person name="Coyne M.J."/>
            <person name="Comstock L.E."/>
            <person name="Young S.K."/>
            <person name="Zeng Q."/>
            <person name="Gargeya S."/>
            <person name="Fitzgerald M."/>
            <person name="Haas B."/>
            <person name="Abouelleil A."/>
            <person name="Alvarado L."/>
            <person name="Arachchi H.M."/>
            <person name="Berlin A."/>
            <person name="Chapman S.B."/>
            <person name="Gearin G."/>
            <person name="Goldberg J."/>
            <person name="Griggs A."/>
            <person name="Gujja S."/>
            <person name="Hansen M."/>
            <person name="Heiman D."/>
            <person name="Howarth C."/>
            <person name="Larimer J."/>
            <person name="Lui A."/>
            <person name="MacDonald P.J.P."/>
            <person name="McCowen C."/>
            <person name="Montmayeur A."/>
            <person name="Murphy C."/>
            <person name="Neiman D."/>
            <person name="Pearson M."/>
            <person name="Priest M."/>
            <person name="Roberts A."/>
            <person name="Saif S."/>
            <person name="Shea T."/>
            <person name="Sisk P."/>
            <person name="Stolte C."/>
            <person name="Sykes S."/>
            <person name="Wortman J."/>
            <person name="Nusbaum C."/>
            <person name="Birren B."/>
        </authorList>
    </citation>
    <scope>NUCLEOTIDE SEQUENCE [LARGE SCALE GENOMIC DNA]</scope>
    <source>
        <strain evidence="15 16">CL02T12C05</strain>
    </source>
</reference>
<dbReference type="AlphaFoldDB" id="I8XMB2"/>
<dbReference type="CDD" id="cd17546">
    <property type="entry name" value="REC_hyHK_CKI1_RcsC-like"/>
    <property type="match status" value="1"/>
</dbReference>
<evidence type="ECO:0000313" key="16">
    <source>
        <dbReference type="Proteomes" id="UP000003089"/>
    </source>
</evidence>
<dbReference type="SUPFAM" id="SSF55785">
    <property type="entry name" value="PYP-like sensor domain (PAS domain)"/>
    <property type="match status" value="2"/>
</dbReference>
<keyword evidence="6" id="KW-0812">Transmembrane</keyword>
<dbReference type="InterPro" id="IPR013655">
    <property type="entry name" value="PAS_fold_3"/>
</dbReference>
<evidence type="ECO:0000256" key="8">
    <source>
        <dbReference type="ARBA" id="ARBA00022777"/>
    </source>
</evidence>
<evidence type="ECO:0000256" key="9">
    <source>
        <dbReference type="ARBA" id="ARBA00022840"/>
    </source>
</evidence>
<evidence type="ECO:0000259" key="14">
    <source>
        <dbReference type="PROSITE" id="PS50110"/>
    </source>
</evidence>
<keyword evidence="7" id="KW-0547">Nucleotide-binding</keyword>
<sequence>MQVILYYSYLCYPYNKTKCTYMIAEADSFFKEEYIEKLRDKFQKMTSVLSAHQIALWEYDIVTGECSFTDDYFRILGLKEVGIIFKDIDDFYRYACPEDIVPYRNAFSRMLDSETKTSQIRIRCIGNKGQVIWLEDHFLSYQKDKDGHPEKIIAYTINVTSQCEKEQHIRRLEARNRKVIEALPEFIFIFDDNFFITDVLMASDTVLLHPVEVLKGADGRSIYNPEVSDLFIRNIHECLKEGQLKEIEYPLDAEDGRHYFQARIAPFEDNKVLALIHDIGERVQHAQELIEAKRKAEEADRMKSVFLANMSHEIRTPLNAIVGFAEIIALTEAQEEKEEYIGIIRKNSNVLLQLINDILDLSRIESGKSEIHFQLVEMTSLIDEVEKVHRLKISDEIELRVTRPQEKIWITTDRNRVTQILFNFLSNAIKNTRQGCITIGMCVEKDWLKLFVSDTGCGIPKEKLPLIFTRFEKLNDFVQGTGLGLSICQSLVERLGGKINVESEVGEGSTFAMYLPYQQVENITESDYQEGRKRILVAEDVETNFMQINALLKKDYTLSWVTNGEEAVNRFLHEKPDLILMDIRMPVMNGIRATEKIRAVSADIPIIAVTANAFYIEQKQALAAGCNEVVSKPYSIEQLKSTIEKYF</sequence>
<dbReference type="PRINTS" id="PR00344">
    <property type="entry name" value="BCTRLSENSOR"/>
</dbReference>
<dbReference type="PROSITE" id="PS50110">
    <property type="entry name" value="RESPONSE_REGULATORY"/>
    <property type="match status" value="1"/>
</dbReference>
<keyword evidence="4 12" id="KW-0597">Phosphoprotein</keyword>
<proteinExistence type="predicted"/>
<keyword evidence="8" id="KW-0418">Kinase</keyword>
<dbReference type="GO" id="GO:0000155">
    <property type="term" value="F:phosphorelay sensor kinase activity"/>
    <property type="evidence" value="ECO:0007669"/>
    <property type="project" value="InterPro"/>
</dbReference>
<dbReference type="InterPro" id="IPR001789">
    <property type="entry name" value="Sig_transdc_resp-reg_receiver"/>
</dbReference>
<dbReference type="EC" id="2.7.13.3" evidence="3"/>
<dbReference type="InterPro" id="IPR035965">
    <property type="entry name" value="PAS-like_dom_sf"/>
</dbReference>
<dbReference type="GO" id="GO:0016020">
    <property type="term" value="C:membrane"/>
    <property type="evidence" value="ECO:0007669"/>
    <property type="project" value="UniProtKB-SubCell"/>
</dbReference>
<protein>
    <recommendedName>
        <fullName evidence="3">histidine kinase</fullName>
        <ecNumber evidence="3">2.7.13.3</ecNumber>
    </recommendedName>
</protein>
<dbReference type="Pfam" id="PF08448">
    <property type="entry name" value="PAS_4"/>
    <property type="match status" value="1"/>
</dbReference>
<dbReference type="InterPro" id="IPR004358">
    <property type="entry name" value="Sig_transdc_His_kin-like_C"/>
</dbReference>
<dbReference type="SUPFAM" id="SSF55874">
    <property type="entry name" value="ATPase domain of HSP90 chaperone/DNA topoisomerase II/histidine kinase"/>
    <property type="match status" value="1"/>
</dbReference>
<dbReference type="eggNOG" id="COG0784">
    <property type="taxonomic scope" value="Bacteria"/>
</dbReference>
<dbReference type="InterPro" id="IPR005467">
    <property type="entry name" value="His_kinase_dom"/>
</dbReference>
<dbReference type="FunFam" id="3.30.565.10:FF:000006">
    <property type="entry name" value="Sensor histidine kinase WalK"/>
    <property type="match status" value="1"/>
</dbReference>
<feature type="domain" description="Histidine kinase" evidence="13">
    <location>
        <begin position="309"/>
        <end position="519"/>
    </location>
</feature>
<comment type="catalytic activity">
    <reaction evidence="1">
        <text>ATP + protein L-histidine = ADP + protein N-phospho-L-histidine.</text>
        <dbReference type="EC" id="2.7.13.3"/>
    </reaction>
</comment>
<dbReference type="CDD" id="cd00082">
    <property type="entry name" value="HisKA"/>
    <property type="match status" value="1"/>
</dbReference>
<dbReference type="EMBL" id="AGXS01000015">
    <property type="protein sequence ID" value="EIY52025.1"/>
    <property type="molecule type" value="Genomic_DNA"/>
</dbReference>
<keyword evidence="11" id="KW-0472">Membrane</keyword>
<dbReference type="Pfam" id="PF08447">
    <property type="entry name" value="PAS_3"/>
    <property type="match status" value="1"/>
</dbReference>
<dbReference type="Pfam" id="PF00512">
    <property type="entry name" value="HisKA"/>
    <property type="match status" value="1"/>
</dbReference>
<dbReference type="Gene3D" id="3.30.565.10">
    <property type="entry name" value="Histidine kinase-like ATPase, C-terminal domain"/>
    <property type="match status" value="1"/>
</dbReference>
<dbReference type="GO" id="GO:0005524">
    <property type="term" value="F:ATP binding"/>
    <property type="evidence" value="ECO:0007669"/>
    <property type="project" value="UniProtKB-KW"/>
</dbReference>
<dbReference type="STRING" id="997884.HMPREF1068_01572"/>
<dbReference type="SUPFAM" id="SSF47384">
    <property type="entry name" value="Homodimeric domain of signal transducing histidine kinase"/>
    <property type="match status" value="1"/>
</dbReference>
<dbReference type="FunFam" id="1.10.287.130:FF:000004">
    <property type="entry name" value="Ethylene receptor 1"/>
    <property type="match status" value="1"/>
</dbReference>
<feature type="modified residue" description="4-aspartylphosphate" evidence="12">
    <location>
        <position position="582"/>
    </location>
</feature>
<dbReference type="Gene3D" id="3.40.50.2300">
    <property type="match status" value="1"/>
</dbReference>
<dbReference type="InterPro" id="IPR011006">
    <property type="entry name" value="CheY-like_superfamily"/>
</dbReference>
<dbReference type="Gene3D" id="1.10.287.130">
    <property type="match status" value="1"/>
</dbReference>
<dbReference type="Pfam" id="PF00072">
    <property type="entry name" value="Response_reg"/>
    <property type="match status" value="1"/>
</dbReference>
<comment type="subcellular location">
    <subcellularLocation>
        <location evidence="2">Membrane</location>
    </subcellularLocation>
</comment>
<evidence type="ECO:0000313" key="15">
    <source>
        <dbReference type="EMBL" id="EIY52025.1"/>
    </source>
</evidence>
<dbReference type="SMART" id="SM00388">
    <property type="entry name" value="HisKA"/>
    <property type="match status" value="1"/>
</dbReference>
<evidence type="ECO:0000256" key="7">
    <source>
        <dbReference type="ARBA" id="ARBA00022741"/>
    </source>
</evidence>
<comment type="caution">
    <text evidence="15">The sequence shown here is derived from an EMBL/GenBank/DDBJ whole genome shotgun (WGS) entry which is preliminary data.</text>
</comment>
<gene>
    <name evidence="15" type="ORF">HMPREF1068_01572</name>
</gene>